<protein>
    <submittedName>
        <fullName evidence="4">Uncharacterized protein</fullName>
    </submittedName>
</protein>
<dbReference type="KEGG" id="ccro:CMC5_061660"/>
<dbReference type="Pfam" id="PF09822">
    <property type="entry name" value="ABC_transp_aux"/>
    <property type="match status" value="1"/>
</dbReference>
<organism evidence="4 5">
    <name type="scientific">Chondromyces crocatus</name>
    <dbReference type="NCBI Taxonomy" id="52"/>
    <lineage>
        <taxon>Bacteria</taxon>
        <taxon>Pseudomonadati</taxon>
        <taxon>Myxococcota</taxon>
        <taxon>Polyangia</taxon>
        <taxon>Polyangiales</taxon>
        <taxon>Polyangiaceae</taxon>
        <taxon>Chondromyces</taxon>
    </lineage>
</organism>
<dbReference type="Pfam" id="PF23357">
    <property type="entry name" value="DUF7088"/>
    <property type="match status" value="1"/>
</dbReference>
<dbReference type="AlphaFoldDB" id="A0A0K1EM52"/>
<keyword evidence="1" id="KW-0472">Membrane</keyword>
<keyword evidence="1" id="KW-0812">Transmembrane</keyword>
<dbReference type="OrthoDB" id="9794512at2"/>
<evidence type="ECO:0000313" key="4">
    <source>
        <dbReference type="EMBL" id="AKT41944.1"/>
    </source>
</evidence>
<dbReference type="STRING" id="52.CMC5_061660"/>
<evidence type="ECO:0000256" key="1">
    <source>
        <dbReference type="SAM" id="Phobius"/>
    </source>
</evidence>
<gene>
    <name evidence="4" type="ORF">CMC5_061660</name>
</gene>
<keyword evidence="5" id="KW-1185">Reference proteome</keyword>
<feature type="domain" description="ABC-type uncharacterised transport system" evidence="2">
    <location>
        <begin position="186"/>
        <end position="473"/>
    </location>
</feature>
<reference evidence="4 5" key="1">
    <citation type="submission" date="2015-07" db="EMBL/GenBank/DDBJ databases">
        <title>Genome analysis of myxobacterium Chondromyces crocatus Cm c5 reveals a high potential for natural compound synthesis and the genetic basis for the loss of fruiting body formation.</title>
        <authorList>
            <person name="Zaburannyi N."/>
            <person name="Bunk B."/>
            <person name="Maier J."/>
            <person name="Overmann J."/>
            <person name="Mueller R."/>
        </authorList>
    </citation>
    <scope>NUCLEOTIDE SEQUENCE [LARGE SCALE GENOMIC DNA]</scope>
    <source>
        <strain evidence="4 5">Cm c5</strain>
    </source>
</reference>
<name>A0A0K1EM52_CHOCO</name>
<evidence type="ECO:0000259" key="2">
    <source>
        <dbReference type="Pfam" id="PF09822"/>
    </source>
</evidence>
<feature type="transmembrane region" description="Helical" evidence="1">
    <location>
        <begin position="12"/>
        <end position="32"/>
    </location>
</feature>
<dbReference type="InterPro" id="IPR019196">
    <property type="entry name" value="ABC_transp_unknown"/>
</dbReference>
<sequence length="613" mass="68110">MERKTKAATQTGLYLLIVAAILVVANILSFGVHKRIDMTKNERFTLSKGSARLVAEGLKQELQMDVYVIRGLPKFEAFTRDLEDMLREYELAGKGKVRYTIIEAKTDEQRSAAKEAGLREVTVGEGSETGGDQMNISRGYMGIAFKYGSEKDAIEMLHPDYSQGLEFWITNKIREIRDRADNISQKFGVVTGKDEIKLTDQNLVPSRGGQGGAAIRPIIEQNFPFYKFEDVDLQGGDTEINKELSGIIITQPAKEFSEKELRRIDEFLMLGSKSLVVAAGAVNLKASDPSMKATLNTWGLEKLLDGYGIEMKKEAILDWSRSIAFPVPTQTGQALFFRAPGILQLQEDPRFDQQDQLLDTSFAGFFRIPELSFAFPSPLVPHPEKQPEAQLRVLARSSPNTTVTDDEALEMKLSPEWRPKGEYAQRAIAISVEGKLKSAYGGQEGMGITAAAQSPEASRVLVISASQFFANPFARAGNPPPMPPQMAMMGGVGGDENLQTVAGPYAQRYLLNTVLAFKNILDWMSGDSTLLAATAKLSSEPNLAYFDIQRPKEEPTDNEELRVKKEEEYQKERSKVQKTVSASLTLLPAALFAAFGVFRWRRRESARDHIKLD</sequence>
<keyword evidence="1" id="KW-1133">Transmembrane helix</keyword>
<feature type="transmembrane region" description="Helical" evidence="1">
    <location>
        <begin position="580"/>
        <end position="598"/>
    </location>
</feature>
<feature type="domain" description="DUF7088" evidence="3">
    <location>
        <begin position="40"/>
        <end position="136"/>
    </location>
</feature>
<proteinExistence type="predicted"/>
<dbReference type="Proteomes" id="UP000067626">
    <property type="component" value="Chromosome"/>
</dbReference>
<accession>A0A0K1EM52</accession>
<dbReference type="InterPro" id="IPR055396">
    <property type="entry name" value="DUF7088"/>
</dbReference>
<evidence type="ECO:0000313" key="5">
    <source>
        <dbReference type="Proteomes" id="UP000067626"/>
    </source>
</evidence>
<dbReference type="RefSeq" id="WP_050433650.1">
    <property type="nucleotide sequence ID" value="NZ_CP012159.1"/>
</dbReference>
<evidence type="ECO:0000259" key="3">
    <source>
        <dbReference type="Pfam" id="PF23357"/>
    </source>
</evidence>
<dbReference type="EMBL" id="CP012159">
    <property type="protein sequence ID" value="AKT41944.1"/>
    <property type="molecule type" value="Genomic_DNA"/>
</dbReference>